<dbReference type="Proteomes" id="UP000729913">
    <property type="component" value="Unassembled WGS sequence"/>
</dbReference>
<reference evidence="1" key="2">
    <citation type="submission" date="2021-04" db="EMBL/GenBank/DDBJ databases">
        <title>Genome-wide patterns of bracovirus chromosomal integration into multiple host tissues during parasitism.</title>
        <authorList>
            <person name="Chebbi M.A.C."/>
        </authorList>
    </citation>
    <scope>NUCLEOTIDE SEQUENCE</scope>
    <source>
        <tissue evidence="1">Whole body</tissue>
    </source>
</reference>
<gene>
    <name evidence="1" type="ORF">G9C98_005747</name>
</gene>
<comment type="caution">
    <text evidence="1">The sequence shown here is derived from an EMBL/GenBank/DDBJ whole genome shotgun (WGS) entry which is preliminary data.</text>
</comment>
<accession>A0A8J5QZA6</accession>
<evidence type="ECO:0000313" key="1">
    <source>
        <dbReference type="EMBL" id="KAG8037537.1"/>
    </source>
</evidence>
<evidence type="ECO:0000313" key="2">
    <source>
        <dbReference type="Proteomes" id="UP000729913"/>
    </source>
</evidence>
<keyword evidence="2" id="KW-1185">Reference proteome</keyword>
<reference evidence="1" key="1">
    <citation type="submission" date="2020-03" db="EMBL/GenBank/DDBJ databases">
        <authorList>
            <person name="Chebbi M.A."/>
            <person name="Drezen J.M."/>
        </authorList>
    </citation>
    <scope>NUCLEOTIDE SEQUENCE</scope>
    <source>
        <tissue evidence="1">Whole body</tissue>
    </source>
</reference>
<proteinExistence type="predicted"/>
<dbReference type="EMBL" id="JAAOIC020000047">
    <property type="protein sequence ID" value="KAG8037537.1"/>
    <property type="molecule type" value="Genomic_DNA"/>
</dbReference>
<organism evidence="1 2">
    <name type="scientific">Cotesia typhae</name>
    <dbReference type="NCBI Taxonomy" id="2053667"/>
    <lineage>
        <taxon>Eukaryota</taxon>
        <taxon>Metazoa</taxon>
        <taxon>Ecdysozoa</taxon>
        <taxon>Arthropoda</taxon>
        <taxon>Hexapoda</taxon>
        <taxon>Insecta</taxon>
        <taxon>Pterygota</taxon>
        <taxon>Neoptera</taxon>
        <taxon>Endopterygota</taxon>
        <taxon>Hymenoptera</taxon>
        <taxon>Apocrita</taxon>
        <taxon>Ichneumonoidea</taxon>
        <taxon>Braconidae</taxon>
        <taxon>Microgastrinae</taxon>
        <taxon>Cotesia</taxon>
    </lineage>
</organism>
<sequence length="183" mass="20687">MTSIRRNSLCPCDKKKLPFKSLLAYIVIGLLATEKITATTQFPTISKCRKQSAHVSNLDLVQSAPPMNSTKEIKRANEIIVNQDETFNPDSVLIKSSDRILPPVFNGTENTKLISAKRKNSLNQTLINLHKVKPLKVNPSELPPARFIPKLPAHQQLKNISKVNLQTRMLFDRSELKNYTKNE</sequence>
<dbReference type="OrthoDB" id="7667465at2759"/>
<name>A0A8J5QZA6_9HYME</name>
<dbReference type="AlphaFoldDB" id="A0A8J5QZA6"/>
<protein>
    <submittedName>
        <fullName evidence="1">Uncharacterized protein</fullName>
    </submittedName>
</protein>